<evidence type="ECO:0000313" key="3">
    <source>
        <dbReference type="WBParaSite" id="Hba_12952"/>
    </source>
</evidence>
<evidence type="ECO:0000313" key="2">
    <source>
        <dbReference type="Proteomes" id="UP000095283"/>
    </source>
</evidence>
<dbReference type="WBParaSite" id="Hba_12952">
    <property type="protein sequence ID" value="Hba_12952"/>
    <property type="gene ID" value="Hba_12952"/>
</dbReference>
<sequence length="173" mass="18327">MAEVKKLLHPKVAVPMVGLLVLIIVGTLVAVFYIRNPTITDGLFAHDNEVTNSPDNGGDMEHRVEAVTAGVSYPSYSNSSGVSGSKSSSASNYFNGSTHNSSFSIKGFNPGNSMNNRFKLQTNSLITLMLIYVCIYSSEISGATTTTAATTEATLTESGHSITAHAIEPVEHV</sequence>
<dbReference type="AlphaFoldDB" id="A0A1I7X695"/>
<reference evidence="3" key="1">
    <citation type="submission" date="2016-11" db="UniProtKB">
        <authorList>
            <consortium name="WormBaseParasite"/>
        </authorList>
    </citation>
    <scope>IDENTIFICATION</scope>
</reference>
<proteinExistence type="predicted"/>
<dbReference type="Proteomes" id="UP000095283">
    <property type="component" value="Unplaced"/>
</dbReference>
<evidence type="ECO:0000256" key="1">
    <source>
        <dbReference type="SAM" id="Phobius"/>
    </source>
</evidence>
<keyword evidence="2" id="KW-1185">Reference proteome</keyword>
<organism evidence="2 3">
    <name type="scientific">Heterorhabditis bacteriophora</name>
    <name type="common">Entomopathogenic nematode worm</name>
    <dbReference type="NCBI Taxonomy" id="37862"/>
    <lineage>
        <taxon>Eukaryota</taxon>
        <taxon>Metazoa</taxon>
        <taxon>Ecdysozoa</taxon>
        <taxon>Nematoda</taxon>
        <taxon>Chromadorea</taxon>
        <taxon>Rhabditida</taxon>
        <taxon>Rhabditina</taxon>
        <taxon>Rhabditomorpha</taxon>
        <taxon>Strongyloidea</taxon>
        <taxon>Heterorhabditidae</taxon>
        <taxon>Heterorhabditis</taxon>
    </lineage>
</organism>
<keyword evidence="1" id="KW-1133">Transmembrane helix</keyword>
<keyword evidence="1" id="KW-0812">Transmembrane</keyword>
<name>A0A1I7X695_HETBA</name>
<protein>
    <submittedName>
        <fullName evidence="3">Transmembrane protein</fullName>
    </submittedName>
</protein>
<keyword evidence="1" id="KW-0472">Membrane</keyword>
<accession>A0A1I7X695</accession>
<feature type="transmembrane region" description="Helical" evidence="1">
    <location>
        <begin position="12"/>
        <end position="34"/>
    </location>
</feature>